<evidence type="ECO:0000313" key="3">
    <source>
        <dbReference type="EMBL" id="MQS98663.1"/>
    </source>
</evidence>
<protein>
    <submittedName>
        <fullName evidence="3">Uncharacterized protein</fullName>
    </submittedName>
</protein>
<reference evidence="3 4" key="1">
    <citation type="submission" date="2019-05" db="EMBL/GenBank/DDBJ databases">
        <title>Comparative genomics and metabolomics analyses of clavulanic acid producing Streptomyces species provides insight into specialized metabolism and evolution of beta-lactam biosynthetic gene clusters.</title>
        <authorList>
            <person name="Moore M.A."/>
            <person name="Cruz-Morales P."/>
            <person name="Barona Gomez F."/>
            <person name="Kapil T."/>
        </authorList>
    </citation>
    <scope>NUCLEOTIDE SEQUENCE [LARGE SCALE GENOMIC DNA]</scope>
    <source>
        <strain evidence="3 4">NRRL 5741</strain>
    </source>
</reference>
<feature type="chain" id="PRO_5039531087" evidence="2">
    <location>
        <begin position="18"/>
        <end position="73"/>
    </location>
</feature>
<feature type="region of interest" description="Disordered" evidence="1">
    <location>
        <begin position="43"/>
        <end position="73"/>
    </location>
</feature>
<keyword evidence="4" id="KW-1185">Reference proteome</keyword>
<keyword evidence="2" id="KW-0732">Signal</keyword>
<comment type="caution">
    <text evidence="3">The sequence shown here is derived from an EMBL/GenBank/DDBJ whole genome shotgun (WGS) entry which is preliminary data.</text>
</comment>
<dbReference type="AlphaFoldDB" id="A0A646K969"/>
<sequence length="73" mass="7240">MSVRVTAWFIAAGAALTVGLGATTTHPDGSGVSLHPAAAPFAGQSGQDAAYTAHSGKDTPTGPPPVLNDLPWT</sequence>
<evidence type="ECO:0000256" key="1">
    <source>
        <dbReference type="SAM" id="MobiDB-lite"/>
    </source>
</evidence>
<proteinExistence type="predicted"/>
<dbReference type="Proteomes" id="UP000419138">
    <property type="component" value="Unassembled WGS sequence"/>
</dbReference>
<gene>
    <name evidence="3" type="ORF">FF041_00135</name>
</gene>
<feature type="signal peptide" evidence="2">
    <location>
        <begin position="1"/>
        <end position="17"/>
    </location>
</feature>
<organism evidence="3 4">
    <name type="scientific">Streptomyces jumonjinensis</name>
    <dbReference type="NCBI Taxonomy" id="1945"/>
    <lineage>
        <taxon>Bacteria</taxon>
        <taxon>Bacillati</taxon>
        <taxon>Actinomycetota</taxon>
        <taxon>Actinomycetes</taxon>
        <taxon>Kitasatosporales</taxon>
        <taxon>Streptomycetaceae</taxon>
        <taxon>Streptomyces</taxon>
    </lineage>
</organism>
<accession>A0A646K969</accession>
<dbReference type="RefSeq" id="WP_153520447.1">
    <property type="nucleotide sequence ID" value="NZ_JBEPDZ010000013.1"/>
</dbReference>
<dbReference type="EMBL" id="VCLA01000002">
    <property type="protein sequence ID" value="MQS98663.1"/>
    <property type="molecule type" value="Genomic_DNA"/>
</dbReference>
<name>A0A646K969_STRJU</name>
<evidence type="ECO:0000313" key="4">
    <source>
        <dbReference type="Proteomes" id="UP000419138"/>
    </source>
</evidence>
<evidence type="ECO:0000256" key="2">
    <source>
        <dbReference type="SAM" id="SignalP"/>
    </source>
</evidence>